<dbReference type="PANTHER" id="PTHR11102:SF160">
    <property type="entry name" value="ERAD-ASSOCIATED E3 UBIQUITIN-PROTEIN LIGASE COMPONENT HRD3"/>
    <property type="match status" value="1"/>
</dbReference>
<dbReference type="EMBL" id="CP048113">
    <property type="protein sequence ID" value="QHS59375.1"/>
    <property type="molecule type" value="Genomic_DNA"/>
</dbReference>
<dbReference type="PANTHER" id="PTHR11102">
    <property type="entry name" value="SEL-1-LIKE PROTEIN"/>
    <property type="match status" value="1"/>
</dbReference>
<dbReference type="AlphaFoldDB" id="A0A6B9ZE02"/>
<sequence length="852" mass="95655">MSHRMYLYNLDYTPVTTTAADAGTLPLAVYGTGNEHVQLMMEWKYELPLFFHPLFAGPTTIAPNVYNPEDGGVYAPLWPGAKAFHDLYAFIETHQHALIKDIAAFQQAKKKIFNYFRRKITHATFYLDAWDVFNMSGDPHAEQAEALLAYIQSNNNAIVAAIEADDPALLDKAPYFSEGGSYYKTFRELLNAPLYNYGWEVLSSVLNGDEEALVIFEEGSLKGLKDPDGAIVIPAIYTDIYAFPYGADLAVVTRNGKAGYIDRSGTEILPCLFDDAFDFEHDRAAVVSNGKFGIINTSGTFIISAIYEDGHILSDTYVAVQQNGQWGIIDMEGNEQLPFQDVQEITAVDDSRFTYYAITTHNGELLYYTHQFKQLTTEPVTAINCFGQYYIVTKDDHSALFDEQANMLLDYGYRQIYPEYLLNALIVESAAGKGLYAPDTGWILPCEYEQIAALRDVNSGADSALYAVVKQNKKAGLFGVSPKNQWILPVAYQDFKWLKPGILAYKENKLWGLVNGEGEILGKASYTSINSKLGYLPYGIALGFQTEGVKVIREDGTTRQLTSTEAFKESDPFTRDWYSKKEIQRLDKVAELAQKALQLNEEGQDHNDAGNYEKAIALFQQAAELGYIGGYTNIGHIYEVVPAYADADKSFAYYTRAAEMDEPYAMSNLALCYAYGRGTPVNVPAALHWFQKAADAGHVDAFAFLGDMYYKPEFNMIDIDKALPWYTKATAYGDDQSHVIGHIYETKNDYEQAVYHYQTAVANGTTFAKWRMACLYMDGLGVKVDLAKALTLLYEAIDDWPQAHVDLAMVYLTETCYDAAKARMHLDAAKDAGVYYAEEYREKFRFLWDGIR</sequence>
<evidence type="ECO:0000313" key="3">
    <source>
        <dbReference type="Proteomes" id="UP000476411"/>
    </source>
</evidence>
<evidence type="ECO:0000259" key="1">
    <source>
        <dbReference type="Pfam" id="PF25135"/>
    </source>
</evidence>
<dbReference type="KEGG" id="chih:GWR21_07180"/>
<organism evidence="2 3">
    <name type="scientific">Chitinophaga agri</name>
    <dbReference type="NCBI Taxonomy" id="2703787"/>
    <lineage>
        <taxon>Bacteria</taxon>
        <taxon>Pseudomonadati</taxon>
        <taxon>Bacteroidota</taxon>
        <taxon>Chitinophagia</taxon>
        <taxon>Chitinophagales</taxon>
        <taxon>Chitinophagaceae</taxon>
        <taxon>Chitinophaga</taxon>
    </lineage>
</organism>
<dbReference type="Pfam" id="PF14903">
    <property type="entry name" value="WG_beta_rep"/>
    <property type="match status" value="3"/>
</dbReference>
<dbReference type="InterPro" id="IPR056724">
    <property type="entry name" value="DUF7822"/>
</dbReference>
<dbReference type="SMART" id="SM00671">
    <property type="entry name" value="SEL1"/>
    <property type="match status" value="6"/>
</dbReference>
<dbReference type="SUPFAM" id="SSF69360">
    <property type="entry name" value="Cell wall binding repeat"/>
    <property type="match status" value="1"/>
</dbReference>
<proteinExistence type="predicted"/>
<protein>
    <submittedName>
        <fullName evidence="2">SEL1-like repeat protein</fullName>
    </submittedName>
</protein>
<dbReference type="RefSeq" id="WP_162331072.1">
    <property type="nucleotide sequence ID" value="NZ_CP048113.1"/>
</dbReference>
<dbReference type="InterPro" id="IPR006597">
    <property type="entry name" value="Sel1-like"/>
</dbReference>
<feature type="domain" description="DUF7822" evidence="1">
    <location>
        <begin position="34"/>
        <end position="163"/>
    </location>
</feature>
<dbReference type="SUPFAM" id="SSF81901">
    <property type="entry name" value="HCP-like"/>
    <property type="match status" value="1"/>
</dbReference>
<dbReference type="Gene3D" id="1.25.40.10">
    <property type="entry name" value="Tetratricopeptide repeat domain"/>
    <property type="match status" value="1"/>
</dbReference>
<dbReference type="InterPro" id="IPR050767">
    <property type="entry name" value="Sel1_AlgK"/>
</dbReference>
<dbReference type="Proteomes" id="UP000476411">
    <property type="component" value="Chromosome"/>
</dbReference>
<keyword evidence="3" id="KW-1185">Reference proteome</keyword>
<accession>A0A6B9ZE02</accession>
<dbReference type="InterPro" id="IPR011990">
    <property type="entry name" value="TPR-like_helical_dom_sf"/>
</dbReference>
<reference evidence="2 3" key="1">
    <citation type="submission" date="2020-01" db="EMBL/GenBank/DDBJ databases">
        <title>Complete genome sequence of Chitinophaga sp. H33E-04 isolated from quinoa roots.</title>
        <authorList>
            <person name="Weon H.-Y."/>
            <person name="Lee S.A."/>
        </authorList>
    </citation>
    <scope>NUCLEOTIDE SEQUENCE [LARGE SCALE GENOMIC DNA]</scope>
    <source>
        <strain evidence="2 3">H33E-04</strain>
    </source>
</reference>
<gene>
    <name evidence="2" type="ORF">GWR21_07180</name>
</gene>
<evidence type="ECO:0000313" key="2">
    <source>
        <dbReference type="EMBL" id="QHS59375.1"/>
    </source>
</evidence>
<dbReference type="InterPro" id="IPR032774">
    <property type="entry name" value="WG_beta_rep"/>
</dbReference>
<dbReference type="Pfam" id="PF25135">
    <property type="entry name" value="DUF7822"/>
    <property type="match status" value="1"/>
</dbReference>
<dbReference type="Pfam" id="PF08238">
    <property type="entry name" value="Sel1"/>
    <property type="match status" value="6"/>
</dbReference>
<name>A0A6B9ZE02_9BACT</name>